<dbReference type="InterPro" id="IPR001015">
    <property type="entry name" value="Ferrochelatase"/>
</dbReference>
<keyword evidence="8" id="KW-1185">Reference proteome</keyword>
<dbReference type="PANTHER" id="PTHR11108:SF1">
    <property type="entry name" value="FERROCHELATASE, MITOCHONDRIAL"/>
    <property type="match status" value="1"/>
</dbReference>
<comment type="subcellular location">
    <subcellularLocation>
        <location evidence="5">Cytoplasm</location>
    </subcellularLocation>
</comment>
<feature type="binding site" evidence="5">
    <location>
        <position position="252"/>
    </location>
    <ligand>
        <name>Fe(2+)</name>
        <dbReference type="ChEBI" id="CHEBI:29033"/>
    </ligand>
</feature>
<name>C7DH19_MICA2</name>
<dbReference type="Proteomes" id="UP000332487">
    <property type="component" value="Unassembled WGS sequence"/>
</dbReference>
<comment type="similarity">
    <text evidence="5 6">Belongs to the ferrochelatase family.</text>
</comment>
<feature type="binding site" evidence="5">
    <location>
        <position position="173"/>
    </location>
    <ligand>
        <name>Fe(2+)</name>
        <dbReference type="ChEBI" id="CHEBI:29033"/>
    </ligand>
</feature>
<protein>
    <recommendedName>
        <fullName evidence="5">Ferrochelatase</fullName>
        <ecNumber evidence="5">4.98.1.1</ecNumber>
    </recommendedName>
    <alternativeName>
        <fullName evidence="5">Heme synthase</fullName>
    </alternativeName>
    <alternativeName>
        <fullName evidence="5">Protoheme ferro-lyase</fullName>
    </alternativeName>
</protein>
<dbReference type="Pfam" id="PF00762">
    <property type="entry name" value="Ferrochelatase"/>
    <property type="match status" value="1"/>
</dbReference>
<dbReference type="HAMAP" id="MF_00323">
    <property type="entry name" value="Ferrochelatase"/>
    <property type="match status" value="1"/>
</dbReference>
<evidence type="ECO:0000256" key="3">
    <source>
        <dbReference type="ARBA" id="ARBA00023239"/>
    </source>
</evidence>
<evidence type="ECO:0000256" key="2">
    <source>
        <dbReference type="ARBA" id="ARBA00023133"/>
    </source>
</evidence>
<evidence type="ECO:0000256" key="6">
    <source>
        <dbReference type="RuleBase" id="RU004185"/>
    </source>
</evidence>
<dbReference type="PANTHER" id="PTHR11108">
    <property type="entry name" value="FERROCHELATASE"/>
    <property type="match status" value="1"/>
</dbReference>
<organism evidence="7 8">
    <name type="scientific">Candidatus Micrarchaeum acidiphilum ARMAN-2</name>
    <dbReference type="NCBI Taxonomy" id="425595"/>
    <lineage>
        <taxon>Archaea</taxon>
        <taxon>Candidatus Micrarchaeota</taxon>
        <taxon>Candidatus Micrarchaeia</taxon>
        <taxon>Candidatus Micrarchaeales</taxon>
        <taxon>Candidatus Micrarchaeaceae</taxon>
        <taxon>Candidatus Micrarchaeum</taxon>
    </lineage>
</organism>
<keyword evidence="5" id="KW-0963">Cytoplasm</keyword>
<dbReference type="NCBIfam" id="TIGR00109">
    <property type="entry name" value="hemH"/>
    <property type="match status" value="1"/>
</dbReference>
<dbReference type="InterPro" id="IPR033659">
    <property type="entry name" value="Ferrochelatase_N"/>
</dbReference>
<dbReference type="AlphaFoldDB" id="C7DH19"/>
<evidence type="ECO:0000256" key="5">
    <source>
        <dbReference type="HAMAP-Rule" id="MF_00323"/>
    </source>
</evidence>
<gene>
    <name evidence="5" type="primary">hemH</name>
    <name evidence="7" type="ORF">UNLARM2_0364</name>
</gene>
<keyword evidence="3 5" id="KW-0456">Lyase</keyword>
<dbReference type="InterPro" id="IPR033644">
    <property type="entry name" value="Ferrochelatase_C"/>
</dbReference>
<comment type="pathway">
    <text evidence="5">Porphyrin-containing compound metabolism; protoheme biosynthesis; protoheme from protoporphyrin-IX: step 1/1.</text>
</comment>
<evidence type="ECO:0000313" key="8">
    <source>
        <dbReference type="Proteomes" id="UP000332487"/>
    </source>
</evidence>
<dbReference type="CDD" id="cd00419">
    <property type="entry name" value="Ferrochelatase_C"/>
    <property type="match status" value="1"/>
</dbReference>
<reference evidence="7 8" key="2">
    <citation type="journal article" date="2010" name="Proc. Natl. Acad. Sci. U.S.A.">
        <title>Enigmatic, ultrasmall, uncultivated Archaea.</title>
        <authorList>
            <person name="Baker B.J."/>
            <person name="Comolli L.R."/>
            <person name="Dick G.J."/>
            <person name="Hauser L.J."/>
            <person name="Hyatt D."/>
            <person name="Dill B.D."/>
            <person name="Land M.L."/>
            <person name="Verberkmoes N.C."/>
            <person name="Hettich R.L."/>
            <person name="Banfield J.F."/>
        </authorList>
    </citation>
    <scope>NUCLEOTIDE SEQUENCE [LARGE SCALE GENOMIC DNA]</scope>
    <source>
        <strain evidence="7">ARMAN-2</strain>
    </source>
</reference>
<dbReference type="SUPFAM" id="SSF53800">
    <property type="entry name" value="Chelatase"/>
    <property type="match status" value="1"/>
</dbReference>
<keyword evidence="4 5" id="KW-0627">Porphyrin biosynthesis</keyword>
<dbReference type="GO" id="GO:0004325">
    <property type="term" value="F:ferrochelatase activity"/>
    <property type="evidence" value="ECO:0007669"/>
    <property type="project" value="UniProtKB-UniRule"/>
</dbReference>
<evidence type="ECO:0000256" key="1">
    <source>
        <dbReference type="ARBA" id="ARBA00023004"/>
    </source>
</evidence>
<evidence type="ECO:0000313" key="7">
    <source>
        <dbReference type="EMBL" id="EET89921.1"/>
    </source>
</evidence>
<dbReference type="GO" id="GO:0006783">
    <property type="term" value="P:heme biosynthetic process"/>
    <property type="evidence" value="ECO:0007669"/>
    <property type="project" value="UniProtKB-UniRule"/>
</dbReference>
<keyword evidence="2 5" id="KW-0350">Heme biosynthesis</keyword>
<accession>C7DH19</accession>
<keyword evidence="1 5" id="KW-0408">Iron</keyword>
<dbReference type="GO" id="GO:0005737">
    <property type="term" value="C:cytoplasm"/>
    <property type="evidence" value="ECO:0007669"/>
    <property type="project" value="UniProtKB-SubCell"/>
</dbReference>
<sequence length="298" mass="32597">MTDGIMLMAYGTPPGIDGVEEYYTNILRGKKPPPEQLKRLIERYRAIGGRSPLLEVTFSQAKKLQRMMSETGKAAEVFVGMKYSRPYILDSLKSAADAGIERLACVPVAPFYSKISAESYFGMVDAAAASIGWKPEIFKVNSWSAEPGLIKAWQNEISKLGIDDSYMLLFTAHSMPVTPEDDLAVYTDQILEACAKVQAQFGNSWTLCFQSAADMPGRWIGPSAEQKVAELAESGIKNLAIIPIGFVTDNLETMYDAGIVLGSLCKSKGINFKVSKMPNDSDEIVKALFEASSRALGY</sequence>
<dbReference type="Gene3D" id="3.40.50.1400">
    <property type="match status" value="2"/>
</dbReference>
<comment type="catalytic activity">
    <reaction evidence="5">
        <text>heme b + 2 H(+) = protoporphyrin IX + Fe(2+)</text>
        <dbReference type="Rhea" id="RHEA:22584"/>
        <dbReference type="ChEBI" id="CHEBI:15378"/>
        <dbReference type="ChEBI" id="CHEBI:29033"/>
        <dbReference type="ChEBI" id="CHEBI:57306"/>
        <dbReference type="ChEBI" id="CHEBI:60344"/>
        <dbReference type="EC" id="4.98.1.1"/>
    </reaction>
</comment>
<proteinExistence type="inferred from homology"/>
<evidence type="ECO:0000256" key="4">
    <source>
        <dbReference type="ARBA" id="ARBA00023244"/>
    </source>
</evidence>
<dbReference type="CDD" id="cd03411">
    <property type="entry name" value="Ferrochelatase_N"/>
    <property type="match status" value="1"/>
</dbReference>
<dbReference type="EC" id="4.98.1.1" evidence="5"/>
<keyword evidence="5" id="KW-0479">Metal-binding</keyword>
<reference evidence="7 8" key="1">
    <citation type="journal article" date="2009" name="Genome Biol.">
        <title>Community-wide analysis of microbial genome sequence signatures.</title>
        <authorList>
            <person name="Dick G.J."/>
            <person name="Andersson A.F."/>
            <person name="Baker B.J."/>
            <person name="Simmons S.L."/>
            <person name="Thomas B.C."/>
            <person name="Yelton A.P."/>
            <person name="Banfield J.F."/>
        </authorList>
    </citation>
    <scope>NUCLEOTIDE SEQUENCE [LARGE SCALE GENOMIC DNA]</scope>
    <source>
        <strain evidence="7">ARMAN-2</strain>
    </source>
</reference>
<dbReference type="UniPathway" id="UPA00252">
    <property type="reaction ID" value="UER00325"/>
</dbReference>
<dbReference type="GO" id="GO:0046872">
    <property type="term" value="F:metal ion binding"/>
    <property type="evidence" value="ECO:0007669"/>
    <property type="project" value="UniProtKB-KW"/>
</dbReference>
<dbReference type="EMBL" id="GG697240">
    <property type="protein sequence ID" value="EET89921.1"/>
    <property type="molecule type" value="Genomic_DNA"/>
</dbReference>
<comment type="function">
    <text evidence="5">Catalyzes the ferrous insertion into protoporphyrin IX.</text>
</comment>